<feature type="transmembrane region" description="Helical" evidence="1">
    <location>
        <begin position="21"/>
        <end position="39"/>
    </location>
</feature>
<dbReference type="Gene3D" id="1.20.210.10">
    <property type="entry name" value="Cytochrome c oxidase-like, subunit I domain"/>
    <property type="match status" value="1"/>
</dbReference>
<dbReference type="InterPro" id="IPR036927">
    <property type="entry name" value="Cyt_c_oxase-like_su1_sf"/>
</dbReference>
<dbReference type="EMBL" id="JBHSDY010000010">
    <property type="protein sequence ID" value="MFC4299200.1"/>
    <property type="molecule type" value="Genomic_DNA"/>
</dbReference>
<sequence length="137" mass="14599">MQTDSTADPAFSTAGVIWLKLAILYLLIGIVIGIGMGATENFALRPVHTHLNLLGWATMALAGLIYCIFPKAGRSRLSRIHFWLQNIALPVMLISLALLVLGHPGVIPLLAVAEIATGLSIVTFAANIFLNVGAGRR</sequence>
<evidence type="ECO:0000256" key="1">
    <source>
        <dbReference type="SAM" id="Phobius"/>
    </source>
</evidence>
<gene>
    <name evidence="2" type="ORF">ACFO0J_14230</name>
</gene>
<keyword evidence="3" id="KW-1185">Reference proteome</keyword>
<keyword evidence="1" id="KW-0812">Transmembrane</keyword>
<feature type="transmembrane region" description="Helical" evidence="1">
    <location>
        <begin position="107"/>
        <end position="130"/>
    </location>
</feature>
<dbReference type="Proteomes" id="UP001595756">
    <property type="component" value="Unassembled WGS sequence"/>
</dbReference>
<evidence type="ECO:0008006" key="4">
    <source>
        <dbReference type="Google" id="ProtNLM"/>
    </source>
</evidence>
<comment type="caution">
    <text evidence="2">The sequence shown here is derived from an EMBL/GenBank/DDBJ whole genome shotgun (WGS) entry which is preliminary data.</text>
</comment>
<dbReference type="SUPFAM" id="SSF81442">
    <property type="entry name" value="Cytochrome c oxidase subunit I-like"/>
    <property type="match status" value="1"/>
</dbReference>
<feature type="transmembrane region" description="Helical" evidence="1">
    <location>
        <begin position="81"/>
        <end position="101"/>
    </location>
</feature>
<dbReference type="RefSeq" id="WP_376813753.1">
    <property type="nucleotide sequence ID" value="NZ_JBHSDY010000010.1"/>
</dbReference>
<keyword evidence="1" id="KW-1133">Transmembrane helix</keyword>
<evidence type="ECO:0000313" key="3">
    <source>
        <dbReference type="Proteomes" id="UP001595756"/>
    </source>
</evidence>
<organism evidence="2 3">
    <name type="scientific">Castellaniella hirudinis</name>
    <dbReference type="NCBI Taxonomy" id="1144617"/>
    <lineage>
        <taxon>Bacteria</taxon>
        <taxon>Pseudomonadati</taxon>
        <taxon>Pseudomonadota</taxon>
        <taxon>Betaproteobacteria</taxon>
        <taxon>Burkholderiales</taxon>
        <taxon>Alcaligenaceae</taxon>
        <taxon>Castellaniella</taxon>
    </lineage>
</organism>
<evidence type="ECO:0000313" key="2">
    <source>
        <dbReference type="EMBL" id="MFC4299200.1"/>
    </source>
</evidence>
<accession>A0ABV8S2A3</accession>
<keyword evidence="1" id="KW-0472">Membrane</keyword>
<feature type="transmembrane region" description="Helical" evidence="1">
    <location>
        <begin position="51"/>
        <end position="69"/>
    </location>
</feature>
<proteinExistence type="predicted"/>
<name>A0ABV8S2A3_9BURK</name>
<reference evidence="3" key="1">
    <citation type="journal article" date="2019" name="Int. J. Syst. Evol. Microbiol.">
        <title>The Global Catalogue of Microorganisms (GCM) 10K type strain sequencing project: providing services to taxonomists for standard genome sequencing and annotation.</title>
        <authorList>
            <consortium name="The Broad Institute Genomics Platform"/>
            <consortium name="The Broad Institute Genome Sequencing Center for Infectious Disease"/>
            <person name="Wu L."/>
            <person name="Ma J."/>
        </authorList>
    </citation>
    <scope>NUCLEOTIDE SEQUENCE [LARGE SCALE GENOMIC DNA]</scope>
    <source>
        <strain evidence="3">CGMCC 1.19029</strain>
    </source>
</reference>
<protein>
    <recommendedName>
        <fullName evidence="4">Cytochrome-c oxidase</fullName>
    </recommendedName>
</protein>